<evidence type="ECO:0000313" key="2">
    <source>
        <dbReference type="Proteomes" id="UP000077671"/>
    </source>
</evidence>
<organism evidence="1 2">
    <name type="scientific">Tilletia caries</name>
    <name type="common">wheat bunt fungus</name>
    <dbReference type="NCBI Taxonomy" id="13290"/>
    <lineage>
        <taxon>Eukaryota</taxon>
        <taxon>Fungi</taxon>
        <taxon>Dikarya</taxon>
        <taxon>Basidiomycota</taxon>
        <taxon>Ustilaginomycotina</taxon>
        <taxon>Exobasidiomycetes</taxon>
        <taxon>Tilletiales</taxon>
        <taxon>Tilletiaceae</taxon>
        <taxon>Tilletia</taxon>
    </lineage>
</organism>
<evidence type="ECO:0000313" key="1">
    <source>
        <dbReference type="EMBL" id="KAE8243180.1"/>
    </source>
</evidence>
<reference evidence="1" key="2">
    <citation type="journal article" date="2019" name="IMA Fungus">
        <title>Genome sequencing and comparison of five Tilletia species to identify candidate genes for the detection of regulated species infecting wheat.</title>
        <authorList>
            <person name="Nguyen H.D.T."/>
            <person name="Sultana T."/>
            <person name="Kesanakurti P."/>
            <person name="Hambleton S."/>
        </authorList>
    </citation>
    <scope>NUCLEOTIDE SEQUENCE</scope>
    <source>
        <strain evidence="1">DAOMC 238032</strain>
    </source>
</reference>
<comment type="caution">
    <text evidence="1">The sequence shown here is derived from an EMBL/GenBank/DDBJ whole genome shotgun (WGS) entry which is preliminary data.</text>
</comment>
<proteinExistence type="predicted"/>
<dbReference type="Proteomes" id="UP000077671">
    <property type="component" value="Unassembled WGS sequence"/>
</dbReference>
<accession>A0A177U7P2</accession>
<sequence length="124" mass="14028">MFAPRLILLVLFLLLATLANSAPLPDGQAPYCLNQSPPSTPPEARPALPLRPDIDLWMEAHQELTGDYNRLWRQAEQAGLRNLMNLPNDQFEHVNEIMAEAGRVQEQLQEVVRQIQLLRGVARP</sequence>
<protein>
    <submittedName>
        <fullName evidence="1">Uncharacterized protein</fullName>
    </submittedName>
</protein>
<reference evidence="1" key="1">
    <citation type="submission" date="2016-04" db="EMBL/GenBank/DDBJ databases">
        <authorList>
            <person name="Nguyen H.D."/>
            <person name="Kesanakurti P."/>
            <person name="Cullis J."/>
            <person name="Levesque C.A."/>
            <person name="Hambleton S."/>
        </authorList>
    </citation>
    <scope>NUCLEOTIDE SEQUENCE</scope>
    <source>
        <strain evidence="1">DAOMC 238032</strain>
    </source>
</reference>
<name>A0A177U7P2_9BASI</name>
<dbReference type="EMBL" id="LWDD02002044">
    <property type="protein sequence ID" value="KAE8243180.1"/>
    <property type="molecule type" value="Genomic_DNA"/>
</dbReference>
<dbReference type="AlphaFoldDB" id="A0A177U7P2"/>
<gene>
    <name evidence="1" type="ORF">A4X03_0g7846</name>
</gene>